<dbReference type="PROSITE" id="PS50929">
    <property type="entry name" value="ABC_TM1F"/>
    <property type="match status" value="2"/>
</dbReference>
<dbReference type="PANTHER" id="PTHR43394:SF1">
    <property type="entry name" value="ATP-BINDING CASSETTE SUB-FAMILY B MEMBER 10, MITOCHONDRIAL"/>
    <property type="match status" value="1"/>
</dbReference>
<feature type="transmembrane region" description="Helical" evidence="8">
    <location>
        <begin position="236"/>
        <end position="268"/>
    </location>
</feature>
<keyword evidence="4" id="KW-0067">ATP-binding</keyword>
<dbReference type="InterPro" id="IPR017871">
    <property type="entry name" value="ABC_transporter-like_CS"/>
</dbReference>
<feature type="compositionally biased region" description="Basic and acidic residues" evidence="7">
    <location>
        <begin position="29"/>
        <end position="60"/>
    </location>
</feature>
<gene>
    <name evidence="11" type="ORF">VTL71DRAFT_11990</name>
</gene>
<comment type="subcellular location">
    <subcellularLocation>
        <location evidence="1">Membrane</location>
        <topology evidence="1">Multi-pass membrane protein</topology>
    </subcellularLocation>
</comment>
<feature type="transmembrane region" description="Helical" evidence="8">
    <location>
        <begin position="799"/>
        <end position="819"/>
    </location>
</feature>
<keyword evidence="12" id="KW-1185">Reference proteome</keyword>
<dbReference type="Proteomes" id="UP001595075">
    <property type="component" value="Unassembled WGS sequence"/>
</dbReference>
<evidence type="ECO:0008006" key="13">
    <source>
        <dbReference type="Google" id="ProtNLM"/>
    </source>
</evidence>
<feature type="transmembrane region" description="Helical" evidence="8">
    <location>
        <begin position="339"/>
        <end position="357"/>
    </location>
</feature>
<feature type="transmembrane region" description="Helical" evidence="8">
    <location>
        <begin position="903"/>
        <end position="923"/>
    </location>
</feature>
<evidence type="ECO:0000259" key="9">
    <source>
        <dbReference type="PROSITE" id="PS50893"/>
    </source>
</evidence>
<feature type="transmembrane region" description="Helical" evidence="8">
    <location>
        <begin position="364"/>
        <end position="386"/>
    </location>
</feature>
<dbReference type="Gene3D" id="1.20.1560.10">
    <property type="entry name" value="ABC transporter type 1, transmembrane domain"/>
    <property type="match status" value="2"/>
</dbReference>
<evidence type="ECO:0000256" key="3">
    <source>
        <dbReference type="ARBA" id="ARBA00022741"/>
    </source>
</evidence>
<evidence type="ECO:0000256" key="1">
    <source>
        <dbReference type="ARBA" id="ARBA00004141"/>
    </source>
</evidence>
<dbReference type="PROSITE" id="PS00211">
    <property type="entry name" value="ABC_TRANSPORTER_1"/>
    <property type="match status" value="2"/>
</dbReference>
<feature type="transmembrane region" description="Helical" evidence="8">
    <location>
        <begin position="153"/>
        <end position="175"/>
    </location>
</feature>
<evidence type="ECO:0000256" key="5">
    <source>
        <dbReference type="ARBA" id="ARBA00022989"/>
    </source>
</evidence>
<keyword evidence="2 8" id="KW-0812">Transmembrane</keyword>
<evidence type="ECO:0000256" key="7">
    <source>
        <dbReference type="SAM" id="MobiDB-lite"/>
    </source>
</evidence>
<evidence type="ECO:0000259" key="10">
    <source>
        <dbReference type="PROSITE" id="PS50929"/>
    </source>
</evidence>
<dbReference type="SMART" id="SM00382">
    <property type="entry name" value="AAA"/>
    <property type="match status" value="2"/>
</dbReference>
<dbReference type="InterPro" id="IPR039421">
    <property type="entry name" value="Type_1_exporter"/>
</dbReference>
<evidence type="ECO:0000256" key="8">
    <source>
        <dbReference type="SAM" id="Phobius"/>
    </source>
</evidence>
<feature type="domain" description="ABC transporter" evidence="9">
    <location>
        <begin position="1088"/>
        <end position="1327"/>
    </location>
</feature>
<dbReference type="CDD" id="cd18577">
    <property type="entry name" value="ABC_6TM_Pgp_ABCB1_D1_like"/>
    <property type="match status" value="1"/>
</dbReference>
<comment type="caution">
    <text evidence="11">The sequence shown here is derived from an EMBL/GenBank/DDBJ whole genome shotgun (WGS) entry which is preliminary data.</text>
</comment>
<feature type="domain" description="ABC transmembrane type-1" evidence="10">
    <location>
        <begin position="87"/>
        <end position="387"/>
    </location>
</feature>
<accession>A0ABR4CSU5</accession>
<evidence type="ECO:0000313" key="12">
    <source>
        <dbReference type="Proteomes" id="UP001595075"/>
    </source>
</evidence>
<feature type="domain" description="ABC transporter" evidence="9">
    <location>
        <begin position="430"/>
        <end position="688"/>
    </location>
</feature>
<keyword evidence="6 8" id="KW-0472">Membrane</keyword>
<keyword evidence="5 8" id="KW-1133">Transmembrane helix</keyword>
<dbReference type="Gene3D" id="3.40.50.300">
    <property type="entry name" value="P-loop containing nucleotide triphosphate hydrolases"/>
    <property type="match status" value="2"/>
</dbReference>
<feature type="transmembrane region" description="Helical" evidence="8">
    <location>
        <begin position="987"/>
        <end position="1007"/>
    </location>
</feature>
<dbReference type="SUPFAM" id="SSF52540">
    <property type="entry name" value="P-loop containing nucleoside triphosphate hydrolases"/>
    <property type="match status" value="2"/>
</dbReference>
<dbReference type="InterPro" id="IPR003593">
    <property type="entry name" value="AAA+_ATPase"/>
</dbReference>
<evidence type="ECO:0000256" key="2">
    <source>
        <dbReference type="ARBA" id="ARBA00022692"/>
    </source>
</evidence>
<dbReference type="CDD" id="cd18578">
    <property type="entry name" value="ABC_6TM_Pgp_ABCB1_D2_like"/>
    <property type="match status" value="1"/>
</dbReference>
<dbReference type="PROSITE" id="PS50893">
    <property type="entry name" value="ABC_TRANSPORTER_2"/>
    <property type="match status" value="2"/>
</dbReference>
<dbReference type="PANTHER" id="PTHR43394">
    <property type="entry name" value="ATP-DEPENDENT PERMEASE MDL1, MITOCHONDRIAL"/>
    <property type="match status" value="1"/>
</dbReference>
<feature type="transmembrane region" description="Helical" evidence="8">
    <location>
        <begin position="874"/>
        <end position="897"/>
    </location>
</feature>
<evidence type="ECO:0000256" key="4">
    <source>
        <dbReference type="ARBA" id="ARBA00022840"/>
    </source>
</evidence>
<feature type="domain" description="ABC transmembrane type-1" evidence="10">
    <location>
        <begin position="760"/>
        <end position="1047"/>
    </location>
</feature>
<evidence type="ECO:0000256" key="6">
    <source>
        <dbReference type="ARBA" id="ARBA00023136"/>
    </source>
</evidence>
<reference evidence="11 12" key="1">
    <citation type="journal article" date="2024" name="Commun. Biol.">
        <title>Comparative genomic analysis of thermophilic fungi reveals convergent evolutionary adaptations and gene losses.</title>
        <authorList>
            <person name="Steindorff A.S."/>
            <person name="Aguilar-Pontes M.V."/>
            <person name="Robinson A.J."/>
            <person name="Andreopoulos B."/>
            <person name="LaButti K."/>
            <person name="Kuo A."/>
            <person name="Mondo S."/>
            <person name="Riley R."/>
            <person name="Otillar R."/>
            <person name="Haridas S."/>
            <person name="Lipzen A."/>
            <person name="Grimwood J."/>
            <person name="Schmutz J."/>
            <person name="Clum A."/>
            <person name="Reid I.D."/>
            <person name="Moisan M.C."/>
            <person name="Butler G."/>
            <person name="Nguyen T.T.M."/>
            <person name="Dewar K."/>
            <person name="Conant G."/>
            <person name="Drula E."/>
            <person name="Henrissat B."/>
            <person name="Hansel C."/>
            <person name="Singer S."/>
            <person name="Hutchinson M.I."/>
            <person name="de Vries R.P."/>
            <person name="Natvig D.O."/>
            <person name="Powell A.J."/>
            <person name="Tsang A."/>
            <person name="Grigoriev I.V."/>
        </authorList>
    </citation>
    <scope>NUCLEOTIDE SEQUENCE [LARGE SCALE GENOMIC DNA]</scope>
    <source>
        <strain evidence="11 12">CBS 494.80</strain>
    </source>
</reference>
<dbReference type="InterPro" id="IPR027417">
    <property type="entry name" value="P-loop_NTPase"/>
</dbReference>
<dbReference type="Pfam" id="PF00664">
    <property type="entry name" value="ABC_membrane"/>
    <property type="match status" value="2"/>
</dbReference>
<evidence type="ECO:0000313" key="11">
    <source>
        <dbReference type="EMBL" id="KAL2072647.1"/>
    </source>
</evidence>
<dbReference type="InterPro" id="IPR011527">
    <property type="entry name" value="ABC1_TM_dom"/>
</dbReference>
<protein>
    <recommendedName>
        <fullName evidence="13">ABC transporter</fullName>
    </recommendedName>
</protein>
<feature type="region of interest" description="Disordered" evidence="7">
    <location>
        <begin position="1"/>
        <end position="64"/>
    </location>
</feature>
<dbReference type="SUPFAM" id="SSF90123">
    <property type="entry name" value="ABC transporter transmembrane region"/>
    <property type="match status" value="2"/>
</dbReference>
<proteinExistence type="predicted"/>
<name>A0ABR4CSU5_9HELO</name>
<organism evidence="11 12">
    <name type="scientific">Oculimacula yallundae</name>
    <dbReference type="NCBI Taxonomy" id="86028"/>
    <lineage>
        <taxon>Eukaryota</taxon>
        <taxon>Fungi</taxon>
        <taxon>Dikarya</taxon>
        <taxon>Ascomycota</taxon>
        <taxon>Pezizomycotina</taxon>
        <taxon>Leotiomycetes</taxon>
        <taxon>Helotiales</taxon>
        <taxon>Ploettnerulaceae</taxon>
        <taxon>Oculimacula</taxon>
    </lineage>
</organism>
<keyword evidence="3" id="KW-0547">Nucleotide-binding</keyword>
<dbReference type="InterPro" id="IPR003439">
    <property type="entry name" value="ABC_transporter-like_ATP-bd"/>
</dbReference>
<feature type="transmembrane region" description="Helical" evidence="8">
    <location>
        <begin position="756"/>
        <end position="779"/>
    </location>
</feature>
<feature type="transmembrane region" description="Helical" evidence="8">
    <location>
        <begin position="84"/>
        <end position="107"/>
    </location>
</feature>
<dbReference type="Pfam" id="PF00005">
    <property type="entry name" value="ABC_tran"/>
    <property type="match status" value="2"/>
</dbReference>
<sequence>MMGIEKYDESEEREWPASPGPQSSSSESANERLLSEEESSHAAVHDEEKVDSDEKKKKDPPPPGTATLSSFLRIFAYSTHGDRVLLLVATLASICTGVTLPLMNIIFGENDSLTVSHDMSDTSPARLVGTFGKLYSVEEGQGPQAFLDGINGIVMYLVYLFVARLVLDYIAMFGFRMASLRISAAMRLAYIKALFSQPISVLDVLPPGQTAAIITVTANILQVGISERLSMLIQNVALIITALIIAFSYSWLLTLVTSSGLVFIALVYRYTIPRFVNSMKEVGEADRMSSGIASEAFTSIRMVAACGAEEKMASRYAAWVEESHRRGLRMSPLVALQQAPIFFAIQAICALAFWFAVKLYQGEYITSVATMIIVLTSVLMIMTSLGSTVTPASAAMHAASAASIFFSIIDAPQPQTSGLKGQQVSSQEDIVFENVNFTYPLRPDVKVLDNLSLRFPAGKTTAIVGASGSGKSTIVGLIERWYELDGNMTDKIMTLYFRNGTIKSGDKYLQEIDLKWWRSQIGLVQQEPFLFNDTIFKNVEYGLIGTDWEFESTRTKRDLVKQACKEAFADEFITRLPQGYETSVGDAGIKLSGGQRQRIAIARSIVKQPKILILDEATSAIDVHGEKIVQAALDKVSKNRTTITIAHRLSTIMKADSIVVLKKGQVVQQGSHEELLADTQGAYWHLANAQQLSLGDEKATTMPEIDDAVSEATDLTVYDRISIDTDLQEKGDSEKYIPRGFFGSFGSLLWEQKPHFLWYFVMLSGALGAGAAFPIQSFLSAKMFSVFSLYGEELTSDTSWWSLMFTALAVFVGMSYFILGWSANTVSFHITSTYRREYFFNVLKKPISYFDAEENSIGSLTSRMATDPTQLQQLLGINMAFVVISLFNIIGCVAISFHFGWKLTLAAVITSMPIILAAAFFRFRFETQFEKMNYAVFAESSKFATESIGAFRTVSSLTLESEICGRYQKLLQEHIQCAFNKAGISTLVFALSDSIPLLCMAFVLWYGGQLLATFEYAPFNYLVVYLAVVQGSISAGQFLSFGPNIAQASASANRIRAMRPTDLFEATGKELDFSASEGEEKDSRGVKIELKDVWFRYPTRDVPVLTGLDMIIEAGQFAAIVGPSGCGKTSIISLLERFYKPEKGSIHMHDTDVNKLKLAGYRSHISLVSQEASLFEGTIRDNILLGVDSLNTPDSVIHLACQQAEIHDFITSLPAGYATEVGQRGIALSGGQKQRIAIARALIRNPRVLLLDEATSNLDSETEREVQSVFEKTGKGKGRTMVVVAHRLATVQNADVIFVVEGGRVVEKGNHAELLAMRNIYWQMCQAQALDR</sequence>
<dbReference type="InterPro" id="IPR036640">
    <property type="entry name" value="ABC1_TM_sf"/>
</dbReference>
<dbReference type="EMBL" id="JAZHXI010000004">
    <property type="protein sequence ID" value="KAL2072647.1"/>
    <property type="molecule type" value="Genomic_DNA"/>
</dbReference>